<proteinExistence type="predicted"/>
<accession>A0ABT6AEZ7</accession>
<dbReference type="EMBL" id="JARJBB010000050">
    <property type="protein sequence ID" value="MDF3303218.1"/>
    <property type="molecule type" value="Genomic_DNA"/>
</dbReference>
<sequence>MAASSATASWGSTEHPAGVVRPPRGPFAETLSAAAALTVAFAATRRQSTGMRRTLTLLSAADARTVRAATLREATCAVSAVRRAGWYSPGRTACLEESVAAVLLLASRRLGVRWCHGIASDPIRLHAWVQTMTGDDVAEPFSTRAYTPLLTNGDRHHQPR</sequence>
<evidence type="ECO:0000313" key="3">
    <source>
        <dbReference type="EMBL" id="MDF3303218.1"/>
    </source>
</evidence>
<evidence type="ECO:0000313" key="4">
    <source>
        <dbReference type="Proteomes" id="UP001221150"/>
    </source>
</evidence>
<comment type="caution">
    <text evidence="3">The sequence shown here is derived from an EMBL/GenBank/DDBJ whole genome shotgun (WGS) entry which is preliminary data.</text>
</comment>
<feature type="compositionally biased region" description="Low complexity" evidence="1">
    <location>
        <begin position="1"/>
        <end position="13"/>
    </location>
</feature>
<dbReference type="RefSeq" id="WP_276112755.1">
    <property type="nucleotide sequence ID" value="NZ_JARJBB010000050.1"/>
</dbReference>
<feature type="domain" description="Microcin J25-processing protein McjB C-terminal" evidence="2">
    <location>
        <begin position="42"/>
        <end position="151"/>
    </location>
</feature>
<dbReference type="Pfam" id="PF13471">
    <property type="entry name" value="Transglut_core3"/>
    <property type="match status" value="1"/>
</dbReference>
<keyword evidence="4" id="KW-1185">Reference proteome</keyword>
<protein>
    <submittedName>
        <fullName evidence="3">Lasso peptide biosynthesis B2 protein</fullName>
    </submittedName>
</protein>
<dbReference type="Proteomes" id="UP001221150">
    <property type="component" value="Unassembled WGS sequence"/>
</dbReference>
<organism evidence="3 4">
    <name type="scientific">Streptomyces tropicalis</name>
    <dbReference type="NCBI Taxonomy" id="3034234"/>
    <lineage>
        <taxon>Bacteria</taxon>
        <taxon>Bacillati</taxon>
        <taxon>Actinomycetota</taxon>
        <taxon>Actinomycetes</taxon>
        <taxon>Kitasatosporales</taxon>
        <taxon>Streptomycetaceae</taxon>
        <taxon>Streptomyces</taxon>
    </lineage>
</organism>
<evidence type="ECO:0000256" key="1">
    <source>
        <dbReference type="SAM" id="MobiDB-lite"/>
    </source>
</evidence>
<evidence type="ECO:0000259" key="2">
    <source>
        <dbReference type="Pfam" id="PF13471"/>
    </source>
</evidence>
<gene>
    <name evidence="3" type="ORF">P3H78_32360</name>
</gene>
<feature type="region of interest" description="Disordered" evidence="1">
    <location>
        <begin position="1"/>
        <end position="24"/>
    </location>
</feature>
<dbReference type="NCBIfam" id="NF033537">
    <property type="entry name" value="lasso_biosyn_B2"/>
    <property type="match status" value="1"/>
</dbReference>
<name>A0ABT6AEZ7_9ACTN</name>
<dbReference type="InterPro" id="IPR032708">
    <property type="entry name" value="McjB_C"/>
</dbReference>
<reference evidence="3 4" key="1">
    <citation type="submission" date="2023-03" db="EMBL/GenBank/DDBJ databases">
        <title>Draft genome sequence of Streptomyces sp. K1PA1 isolated from peat swamp forest in Thailand.</title>
        <authorList>
            <person name="Klaysubun C."/>
            <person name="Duangmal K."/>
        </authorList>
    </citation>
    <scope>NUCLEOTIDE SEQUENCE [LARGE SCALE GENOMIC DNA]</scope>
    <source>
        <strain evidence="3 4">K1PA1</strain>
    </source>
</reference>
<dbReference type="InterPro" id="IPR053521">
    <property type="entry name" value="McjB-like"/>
</dbReference>